<keyword evidence="1" id="KW-1133">Transmembrane helix</keyword>
<dbReference type="Proteomes" id="UP000235739">
    <property type="component" value="Unassembled WGS sequence"/>
</dbReference>
<accession>A0A2N7S6P2</accession>
<evidence type="ECO:0000313" key="3">
    <source>
        <dbReference type="Proteomes" id="UP000235739"/>
    </source>
</evidence>
<organism evidence="2 3">
    <name type="scientific">Glutamicibacter arilaitensis</name>
    <dbReference type="NCBI Taxonomy" id="256701"/>
    <lineage>
        <taxon>Bacteria</taxon>
        <taxon>Bacillati</taxon>
        <taxon>Actinomycetota</taxon>
        <taxon>Actinomycetes</taxon>
        <taxon>Micrococcales</taxon>
        <taxon>Micrococcaceae</taxon>
        <taxon>Glutamicibacter</taxon>
    </lineage>
</organism>
<protein>
    <submittedName>
        <fullName evidence="2">Uncharacterized protein</fullName>
    </submittedName>
</protein>
<name>A0A2N7S6P2_9MICC</name>
<comment type="caution">
    <text evidence="2">The sequence shown here is derived from an EMBL/GenBank/DDBJ whole genome shotgun (WGS) entry which is preliminary data.</text>
</comment>
<proteinExistence type="predicted"/>
<evidence type="ECO:0000256" key="1">
    <source>
        <dbReference type="SAM" id="Phobius"/>
    </source>
</evidence>
<evidence type="ECO:0000313" key="2">
    <source>
        <dbReference type="EMBL" id="PMQ21787.1"/>
    </source>
</evidence>
<keyword evidence="1" id="KW-0472">Membrane</keyword>
<feature type="transmembrane region" description="Helical" evidence="1">
    <location>
        <begin position="52"/>
        <end position="71"/>
    </location>
</feature>
<keyword evidence="1" id="KW-0812">Transmembrane</keyword>
<gene>
    <name evidence="2" type="ORF">CIK84_09765</name>
</gene>
<dbReference type="EMBL" id="PNQX01000001">
    <property type="protein sequence ID" value="PMQ21787.1"/>
    <property type="molecule type" value="Genomic_DNA"/>
</dbReference>
<dbReference type="AlphaFoldDB" id="A0A2N7S6P2"/>
<reference evidence="2 3" key="1">
    <citation type="journal article" date="2017" name="Elife">
        <title>Extensive horizontal gene transfer in cheese-associated bacteria.</title>
        <authorList>
            <person name="Bonham K.S."/>
            <person name="Wolfe B.E."/>
            <person name="Dutton R.J."/>
        </authorList>
    </citation>
    <scope>NUCLEOTIDE SEQUENCE [LARGE SCALE GENOMIC DNA]</scope>
    <source>
        <strain evidence="2 3">JB182</strain>
    </source>
</reference>
<sequence>MKASSKAVCLTIGLLLTLAGAAGSFVMFLQPWRSCPEIDDSSAGCPATSSDTALLGLAIAVFLFGIAFLIMSRKPERIPLDAAGPFGKLD</sequence>